<evidence type="ECO:0000313" key="10">
    <source>
        <dbReference type="RefSeq" id="XP_005110618.2"/>
    </source>
</evidence>
<reference evidence="10" key="1">
    <citation type="submission" date="2025-08" db="UniProtKB">
        <authorList>
            <consortium name="RefSeq"/>
        </authorList>
    </citation>
    <scope>IDENTIFICATION</scope>
</reference>
<dbReference type="GeneID" id="101860055"/>
<feature type="domain" description="Tectonic-1-3" evidence="7">
    <location>
        <begin position="419"/>
        <end position="595"/>
    </location>
</feature>
<feature type="domain" description="Tectonic-1-3 N-terminal" evidence="8">
    <location>
        <begin position="88"/>
        <end position="175"/>
    </location>
</feature>
<dbReference type="RefSeq" id="XP_005110618.2">
    <property type="nucleotide sequence ID" value="XM_005110561.2"/>
</dbReference>
<dbReference type="Pfam" id="PF25752">
    <property type="entry name" value="DUF1619_N"/>
    <property type="match status" value="1"/>
</dbReference>
<feature type="region of interest" description="Disordered" evidence="5">
    <location>
        <begin position="32"/>
        <end position="68"/>
    </location>
</feature>
<feature type="domain" description="Tectonic-1-3" evidence="7">
    <location>
        <begin position="210"/>
        <end position="405"/>
    </location>
</feature>
<dbReference type="InterPro" id="IPR057724">
    <property type="entry name" value="TCTN1-3_N"/>
</dbReference>
<feature type="compositionally biased region" description="Low complexity" evidence="5">
    <location>
        <begin position="36"/>
        <end position="64"/>
    </location>
</feature>
<dbReference type="PANTHER" id="PTHR14611">
    <property type="entry name" value="TECTONIC FAMILY MEMBER"/>
    <property type="match status" value="1"/>
</dbReference>
<evidence type="ECO:0000256" key="2">
    <source>
        <dbReference type="ARBA" id="ARBA00022729"/>
    </source>
</evidence>
<feature type="chain" id="PRO_5045035161" evidence="6">
    <location>
        <begin position="28"/>
        <end position="685"/>
    </location>
</feature>
<dbReference type="InterPro" id="IPR040354">
    <property type="entry name" value="TCTN1-3"/>
</dbReference>
<accession>A0ABM0K7J7</accession>
<dbReference type="PANTHER" id="PTHR14611:SF2">
    <property type="entry name" value="TECTONIC"/>
    <property type="match status" value="1"/>
</dbReference>
<protein>
    <submittedName>
        <fullName evidence="10">Tectonic-3</fullName>
    </submittedName>
</protein>
<sequence>MAARRLNLPKLGLAVCVYGCLLHIASSQNTTTLPVTTDNATSAANDTNTTSAAPTTTPTTTSTTTPPPTTTVFLLPTMSESPVPENTDVSLCPCDLTGNACNVNCRCDPDCSQADIDVFEPLPASALNPVDNRQCFSQNVFLFNNGPGTSEDRDDGLFCIFYDNDESRNYYVNPTLISSEAELLQYSADYSTFSFQSTAPPTLTAQFNDYYKSGDPLYVVYPTQAFGYLGLPAALSSSPVCTDGNPAAYHIEAENKCARFFTNLATECQTDVALRASTFYQNFTIVRDPYLLKAFNSSVGGDEKGIYDLTGVTELYTNNYTLTFDLEPTDPLLCVVGGVTGPCAFATPPAMPTYDAASATCRNVLTEVRYRFQTRGRFGIDNAYVSFVFSDITDNSLTQTFSTSFSTASTSTEAPVARSGNPGYDVGLPVLAGISNLTSTGGYYIQRTPLGLVRPSVTGDCLTAAGQPREPVLFGEDMRTGCFIQVSASGIDQSCRLLQQEVISALEGFPATIDTDINEYSKTSLVLAMFGNSEPEKTDDWPPVFYSSNRPRPPTSSGSKCLLSLGMNLQILYANVGSLANPQPMIIGAAFVYDEPQQVEYQCSGPFCLPGSSAVTQRVEISSSVTFIDVSRLPEGVEGVYPTFAIRLPYDFFYPFLSSAPASQGPCGYLSLCVCLFIAMTQLFL</sequence>
<evidence type="ECO:0000259" key="7">
    <source>
        <dbReference type="Pfam" id="PF07773"/>
    </source>
</evidence>
<evidence type="ECO:0000256" key="4">
    <source>
        <dbReference type="ARBA" id="ARBA00023180"/>
    </source>
</evidence>
<keyword evidence="2 6" id="KW-0732">Signal</keyword>
<keyword evidence="9" id="KW-1185">Reference proteome</keyword>
<evidence type="ECO:0000259" key="8">
    <source>
        <dbReference type="Pfam" id="PF25752"/>
    </source>
</evidence>
<keyword evidence="3" id="KW-0970">Cilium biogenesis/degradation</keyword>
<name>A0ABM0K7J7_APLCA</name>
<comment type="similarity">
    <text evidence="1">Belongs to the tectonic family.</text>
</comment>
<evidence type="ECO:0000313" key="9">
    <source>
        <dbReference type="Proteomes" id="UP000694888"/>
    </source>
</evidence>
<dbReference type="Proteomes" id="UP000694888">
    <property type="component" value="Unplaced"/>
</dbReference>
<dbReference type="InterPro" id="IPR011677">
    <property type="entry name" value="TCTN1-3_dom"/>
</dbReference>
<feature type="signal peptide" evidence="6">
    <location>
        <begin position="1"/>
        <end position="27"/>
    </location>
</feature>
<evidence type="ECO:0000256" key="5">
    <source>
        <dbReference type="SAM" id="MobiDB-lite"/>
    </source>
</evidence>
<dbReference type="Pfam" id="PF07773">
    <property type="entry name" value="TCTN_DUF1619"/>
    <property type="match status" value="2"/>
</dbReference>
<keyword evidence="4" id="KW-0325">Glycoprotein</keyword>
<proteinExistence type="inferred from homology"/>
<evidence type="ECO:0000256" key="1">
    <source>
        <dbReference type="ARBA" id="ARBA00007633"/>
    </source>
</evidence>
<evidence type="ECO:0000256" key="6">
    <source>
        <dbReference type="SAM" id="SignalP"/>
    </source>
</evidence>
<gene>
    <name evidence="10" type="primary">LOC101860055</name>
</gene>
<evidence type="ECO:0000256" key="3">
    <source>
        <dbReference type="ARBA" id="ARBA00022794"/>
    </source>
</evidence>
<organism evidence="9 10">
    <name type="scientific">Aplysia californica</name>
    <name type="common">California sea hare</name>
    <dbReference type="NCBI Taxonomy" id="6500"/>
    <lineage>
        <taxon>Eukaryota</taxon>
        <taxon>Metazoa</taxon>
        <taxon>Spiralia</taxon>
        <taxon>Lophotrochozoa</taxon>
        <taxon>Mollusca</taxon>
        <taxon>Gastropoda</taxon>
        <taxon>Heterobranchia</taxon>
        <taxon>Euthyneura</taxon>
        <taxon>Tectipleura</taxon>
        <taxon>Aplysiida</taxon>
        <taxon>Aplysioidea</taxon>
        <taxon>Aplysiidae</taxon>
        <taxon>Aplysia</taxon>
    </lineage>
</organism>